<accession>A0A7C5DB66</accession>
<comment type="caution">
    <text evidence="2">The sequence shown here is derived from an EMBL/GenBank/DDBJ whole genome shotgun (WGS) entry which is preliminary data.</text>
</comment>
<evidence type="ECO:0000313" key="2">
    <source>
        <dbReference type="EMBL" id="HHE05021.1"/>
    </source>
</evidence>
<dbReference type="EMBL" id="DRTB01000229">
    <property type="protein sequence ID" value="HHE05021.1"/>
    <property type="molecule type" value="Genomic_DNA"/>
</dbReference>
<keyword evidence="1" id="KW-0472">Membrane</keyword>
<protein>
    <submittedName>
        <fullName evidence="2">Uncharacterized protein</fullName>
    </submittedName>
</protein>
<sequence>MNKRKNINRIPSIRLALIFFALFIMVFTLIISGCAKKSVKLGEEKGAQIVVANGVGKAKKFALARDEAIRDALKKVVVGIIGE</sequence>
<name>A0A7C5DB66_UNCW3</name>
<dbReference type="Proteomes" id="UP000886110">
    <property type="component" value="Unassembled WGS sequence"/>
</dbReference>
<organism evidence="2">
    <name type="scientific">candidate division WOR-3 bacterium</name>
    <dbReference type="NCBI Taxonomy" id="2052148"/>
    <lineage>
        <taxon>Bacteria</taxon>
        <taxon>Bacteria division WOR-3</taxon>
    </lineage>
</organism>
<reference evidence="2" key="1">
    <citation type="journal article" date="2020" name="mSystems">
        <title>Genome- and Community-Level Interaction Insights into Carbon Utilization and Element Cycling Functions of Hydrothermarchaeota in Hydrothermal Sediment.</title>
        <authorList>
            <person name="Zhou Z."/>
            <person name="Liu Y."/>
            <person name="Xu W."/>
            <person name="Pan J."/>
            <person name="Luo Z.H."/>
            <person name="Li M."/>
        </authorList>
    </citation>
    <scope>NUCLEOTIDE SEQUENCE [LARGE SCALE GENOMIC DNA]</scope>
    <source>
        <strain evidence="2">HyVt-74</strain>
    </source>
</reference>
<gene>
    <name evidence="2" type="ORF">ENL19_03040</name>
</gene>
<dbReference type="AlphaFoldDB" id="A0A7C5DB66"/>
<feature type="transmembrane region" description="Helical" evidence="1">
    <location>
        <begin position="12"/>
        <end position="31"/>
    </location>
</feature>
<proteinExistence type="predicted"/>
<feature type="non-terminal residue" evidence="2">
    <location>
        <position position="83"/>
    </location>
</feature>
<dbReference type="PROSITE" id="PS51257">
    <property type="entry name" value="PROKAR_LIPOPROTEIN"/>
    <property type="match status" value="1"/>
</dbReference>
<evidence type="ECO:0000256" key="1">
    <source>
        <dbReference type="SAM" id="Phobius"/>
    </source>
</evidence>
<keyword evidence="1" id="KW-0812">Transmembrane</keyword>
<keyword evidence="1" id="KW-1133">Transmembrane helix</keyword>